<evidence type="ECO:0000259" key="2">
    <source>
        <dbReference type="Pfam" id="PF01965"/>
    </source>
</evidence>
<organism evidence="3 4">
    <name type="scientific">Pendulispora albinea</name>
    <dbReference type="NCBI Taxonomy" id="2741071"/>
    <lineage>
        <taxon>Bacteria</taxon>
        <taxon>Pseudomonadati</taxon>
        <taxon>Myxococcota</taxon>
        <taxon>Myxococcia</taxon>
        <taxon>Myxococcales</taxon>
        <taxon>Sorangiineae</taxon>
        <taxon>Pendulisporaceae</taxon>
        <taxon>Pendulispora</taxon>
    </lineage>
</organism>
<dbReference type="PANTHER" id="PTHR42733">
    <property type="entry name" value="DJ-1 PROTEIN"/>
    <property type="match status" value="1"/>
</dbReference>
<name>A0ABZ2LR82_9BACT</name>
<sequence length="196" mass="21621">MAQSLNGKKVAIVVTDGFEQVELTEPKKALEAAGATALIVSPKDGKVKGWKLTDWGDEFKVDIAIANAKPDEFDALLLPGGVMNPDKLRVIPEVIRFIRGIYDAKKPIAAICHGPWTLIEADAVRGRRITSWPTLRSDLKNAGANWVDEPVVVDDGIVTSRKPDDIPKFNEKMIEEFAEGEHRRRGAANNVQERRA</sequence>
<protein>
    <submittedName>
        <fullName evidence="3">Type 1 glutamine amidotransferase</fullName>
    </submittedName>
</protein>
<dbReference type="SUPFAM" id="SSF52317">
    <property type="entry name" value="Class I glutamine amidotransferase-like"/>
    <property type="match status" value="1"/>
</dbReference>
<dbReference type="NCBIfam" id="TIGR01382">
    <property type="entry name" value="PfpI"/>
    <property type="match status" value="1"/>
</dbReference>
<dbReference type="PROSITE" id="PS51276">
    <property type="entry name" value="PEPTIDASE_C56_PFPI"/>
    <property type="match status" value="1"/>
</dbReference>
<dbReference type="InterPro" id="IPR029062">
    <property type="entry name" value="Class_I_gatase-like"/>
</dbReference>
<keyword evidence="3" id="KW-0315">Glutamine amidotransferase</keyword>
<proteinExistence type="inferred from homology"/>
<dbReference type="RefSeq" id="WP_394821723.1">
    <property type="nucleotide sequence ID" value="NZ_CP089984.1"/>
</dbReference>
<evidence type="ECO:0000256" key="1">
    <source>
        <dbReference type="ARBA" id="ARBA00008542"/>
    </source>
</evidence>
<evidence type="ECO:0000313" key="3">
    <source>
        <dbReference type="EMBL" id="WXB12104.1"/>
    </source>
</evidence>
<feature type="domain" description="DJ-1/PfpI" evidence="2">
    <location>
        <begin position="8"/>
        <end position="176"/>
    </location>
</feature>
<dbReference type="CDD" id="cd03134">
    <property type="entry name" value="GATase1_PfpI_like"/>
    <property type="match status" value="1"/>
</dbReference>
<dbReference type="Gene3D" id="3.40.50.880">
    <property type="match status" value="1"/>
</dbReference>
<accession>A0ABZ2LR82</accession>
<comment type="similarity">
    <text evidence="1">Belongs to the peptidase C56 family.</text>
</comment>
<dbReference type="InterPro" id="IPR006286">
    <property type="entry name" value="C56_PfpI-like"/>
</dbReference>
<dbReference type="Pfam" id="PF01965">
    <property type="entry name" value="DJ-1_PfpI"/>
    <property type="match status" value="1"/>
</dbReference>
<dbReference type="Proteomes" id="UP001370348">
    <property type="component" value="Chromosome"/>
</dbReference>
<dbReference type="EMBL" id="CP089984">
    <property type="protein sequence ID" value="WXB12104.1"/>
    <property type="molecule type" value="Genomic_DNA"/>
</dbReference>
<keyword evidence="4" id="KW-1185">Reference proteome</keyword>
<dbReference type="PANTHER" id="PTHR42733:SF12">
    <property type="entry name" value="PROTEINASE"/>
    <property type="match status" value="1"/>
</dbReference>
<reference evidence="3 4" key="1">
    <citation type="submission" date="2021-12" db="EMBL/GenBank/DDBJ databases">
        <title>Discovery of the Pendulisporaceae a myxobacterial family with distinct sporulation behavior and unique specialized metabolism.</title>
        <authorList>
            <person name="Garcia R."/>
            <person name="Popoff A."/>
            <person name="Bader C.D."/>
            <person name="Loehr J."/>
            <person name="Walesch S."/>
            <person name="Walt C."/>
            <person name="Boldt J."/>
            <person name="Bunk B."/>
            <person name="Haeckl F.J.F.P.J."/>
            <person name="Gunesch A.P."/>
            <person name="Birkelbach J."/>
            <person name="Nuebel U."/>
            <person name="Pietschmann T."/>
            <person name="Bach T."/>
            <person name="Mueller R."/>
        </authorList>
    </citation>
    <scope>NUCLEOTIDE SEQUENCE [LARGE SCALE GENOMIC DNA]</scope>
    <source>
        <strain evidence="3 4">MSr11954</strain>
    </source>
</reference>
<evidence type="ECO:0000313" key="4">
    <source>
        <dbReference type="Proteomes" id="UP001370348"/>
    </source>
</evidence>
<dbReference type="InterPro" id="IPR002818">
    <property type="entry name" value="DJ-1/PfpI"/>
</dbReference>
<gene>
    <name evidence="3" type="ORF">LZC94_30155</name>
</gene>